<organism evidence="1 2">
    <name type="scientific">Aminivibrio pyruvatiphilus</name>
    <dbReference type="NCBI Taxonomy" id="1005740"/>
    <lineage>
        <taxon>Bacteria</taxon>
        <taxon>Thermotogati</taxon>
        <taxon>Synergistota</taxon>
        <taxon>Synergistia</taxon>
        <taxon>Synergistales</taxon>
        <taxon>Aminobacteriaceae</taxon>
        <taxon>Aminivibrio</taxon>
    </lineage>
</organism>
<dbReference type="OrthoDB" id="9779761at2"/>
<evidence type="ECO:0008006" key="3">
    <source>
        <dbReference type="Google" id="ProtNLM"/>
    </source>
</evidence>
<dbReference type="EMBL" id="SORI01000004">
    <property type="protein sequence ID" value="TDY61885.1"/>
    <property type="molecule type" value="Genomic_DNA"/>
</dbReference>
<sequence length="227" mass="26334">MNPPWTRDEVILGLDVLFSMDTKNFSVENEAIIELSKLLNSLPLIPLSERDETFRNPSGVRRQLLTFEWGLQKKKKPIHVGEIFYTVYNEIGKNKILISEIAQSIKRNSDFVKSIGFSYFPSTVEFPEGVILFNLHSFLENRHGFRFSKTCNSCSICGLNPQTAFHLRETARFLDPHLLVLPQDMRPEMRFSGKDFITVCPNCHQVLHQYRPWRSRSQCEQILKTLG</sequence>
<gene>
    <name evidence="1" type="ORF">C8D99_104129</name>
</gene>
<dbReference type="AlphaFoldDB" id="A0A4R8MDF6"/>
<protein>
    <recommendedName>
        <fullName evidence="3">5-methylcytosine-specific restriction protein A</fullName>
    </recommendedName>
</protein>
<name>A0A4R8MDF6_9BACT</name>
<proteinExistence type="predicted"/>
<dbReference type="Proteomes" id="UP000295066">
    <property type="component" value="Unassembled WGS sequence"/>
</dbReference>
<keyword evidence="2" id="KW-1185">Reference proteome</keyword>
<evidence type="ECO:0000313" key="2">
    <source>
        <dbReference type="Proteomes" id="UP000295066"/>
    </source>
</evidence>
<evidence type="ECO:0000313" key="1">
    <source>
        <dbReference type="EMBL" id="TDY61885.1"/>
    </source>
</evidence>
<comment type="caution">
    <text evidence="1">The sequence shown here is derived from an EMBL/GenBank/DDBJ whole genome shotgun (WGS) entry which is preliminary data.</text>
</comment>
<accession>A0A4R8MDF6</accession>
<reference evidence="1 2" key="1">
    <citation type="submission" date="2019-03" db="EMBL/GenBank/DDBJ databases">
        <title>Genomic Encyclopedia of Type Strains, Phase IV (KMG-IV): sequencing the most valuable type-strain genomes for metagenomic binning, comparative biology and taxonomic classification.</title>
        <authorList>
            <person name="Goeker M."/>
        </authorList>
    </citation>
    <scope>NUCLEOTIDE SEQUENCE [LARGE SCALE GENOMIC DNA]</scope>
    <source>
        <strain evidence="1 2">DSM 25964</strain>
    </source>
</reference>